<dbReference type="Proteomes" id="UP000184368">
    <property type="component" value="Unassembled WGS sequence"/>
</dbReference>
<organism evidence="8 9">
    <name type="scientific">Cnuella takakiae</name>
    <dbReference type="NCBI Taxonomy" id="1302690"/>
    <lineage>
        <taxon>Bacteria</taxon>
        <taxon>Pseudomonadati</taxon>
        <taxon>Bacteroidota</taxon>
        <taxon>Chitinophagia</taxon>
        <taxon>Chitinophagales</taxon>
        <taxon>Chitinophagaceae</taxon>
        <taxon>Cnuella</taxon>
    </lineage>
</organism>
<keyword evidence="7" id="KW-0472">Membrane</keyword>
<sequence>MVNKTTIDDSPFTIHNMASNRTIKRIILGTIWSIVAGGVVTLLVAANGKQQVQHCADVQIMVKGTGEQYYISKSDIAFLLSANGEPTLKGMSLDDIDLARLERRLEGQSWIQDAELYFDRTNVLHVTVTERQPIARVFAANGTSFYIDSSGAKLPLLRHITARLPVVTNYPSATRPLAKDSAAMAQTRQLVQFINGHPFWSAQLAQVDITPVGGFELLPTVGNHVIRIGNTDSLESKLDRLMLFYKQVLSKVGFDKYSAIDVQFAGQVVAEHKGAKSGVDSAALKRNIAELLRADQIMKAHEAAEQVADKNAPATDKVQKVPSTAADLVAPTSGKAPEEPKPAAEKVEVKATTKEEAPKTVKKEPVKQAPARKEEPKKSTAKKEPAKEQKPKAVMKPKT</sequence>
<keyword evidence="4 7" id="KW-1133">Transmembrane helix</keyword>
<keyword evidence="9" id="KW-1185">Reference proteome</keyword>
<accession>A0A1M4WH14</accession>
<dbReference type="InterPro" id="IPR026579">
    <property type="entry name" value="FtsQ"/>
</dbReference>
<feature type="compositionally biased region" description="Basic and acidic residues" evidence="6">
    <location>
        <begin position="336"/>
        <end position="391"/>
    </location>
</feature>
<keyword evidence="2 8" id="KW-0132">Cell division</keyword>
<feature type="region of interest" description="Disordered" evidence="6">
    <location>
        <begin position="304"/>
        <end position="399"/>
    </location>
</feature>
<evidence type="ECO:0000313" key="8">
    <source>
        <dbReference type="EMBL" id="SHE80450.1"/>
    </source>
</evidence>
<reference evidence="8 9" key="1">
    <citation type="submission" date="2016-11" db="EMBL/GenBank/DDBJ databases">
        <authorList>
            <person name="Jaros S."/>
            <person name="Januszkiewicz K."/>
            <person name="Wedrychowicz H."/>
        </authorList>
    </citation>
    <scope>NUCLEOTIDE SEQUENCE [LARGE SCALE GENOMIC DNA]</scope>
    <source>
        <strain evidence="8 9">DSM 26897</strain>
    </source>
</reference>
<dbReference type="EMBL" id="FQUO01000003">
    <property type="protein sequence ID" value="SHE80450.1"/>
    <property type="molecule type" value="Genomic_DNA"/>
</dbReference>
<dbReference type="GO" id="GO:0090529">
    <property type="term" value="P:cell septum assembly"/>
    <property type="evidence" value="ECO:0007669"/>
    <property type="project" value="InterPro"/>
</dbReference>
<evidence type="ECO:0000256" key="5">
    <source>
        <dbReference type="ARBA" id="ARBA00023306"/>
    </source>
</evidence>
<evidence type="ECO:0000256" key="3">
    <source>
        <dbReference type="ARBA" id="ARBA00022692"/>
    </source>
</evidence>
<dbReference type="PANTHER" id="PTHR35851:SF1">
    <property type="entry name" value="CELL DIVISION PROTEIN FTSQ"/>
    <property type="match status" value="1"/>
</dbReference>
<evidence type="ECO:0000313" key="9">
    <source>
        <dbReference type="Proteomes" id="UP000184368"/>
    </source>
</evidence>
<evidence type="ECO:0000256" key="6">
    <source>
        <dbReference type="SAM" id="MobiDB-lite"/>
    </source>
</evidence>
<evidence type="ECO:0000256" key="2">
    <source>
        <dbReference type="ARBA" id="ARBA00022618"/>
    </source>
</evidence>
<gene>
    <name evidence="8" type="ORF">SAMN05444008_10324</name>
</gene>
<protein>
    <submittedName>
        <fullName evidence="8">Cell division septal protein FtsQ</fullName>
    </submittedName>
</protein>
<proteinExistence type="predicted"/>
<name>A0A1M4WH14_9BACT</name>
<keyword evidence="5" id="KW-0131">Cell cycle</keyword>
<keyword evidence="1" id="KW-1003">Cell membrane</keyword>
<keyword evidence="3 7" id="KW-0812">Transmembrane</keyword>
<evidence type="ECO:0000256" key="4">
    <source>
        <dbReference type="ARBA" id="ARBA00022989"/>
    </source>
</evidence>
<dbReference type="AlphaFoldDB" id="A0A1M4WH14"/>
<evidence type="ECO:0000256" key="1">
    <source>
        <dbReference type="ARBA" id="ARBA00022475"/>
    </source>
</evidence>
<dbReference type="PANTHER" id="PTHR35851">
    <property type="entry name" value="CELL DIVISION PROTEIN FTSQ"/>
    <property type="match status" value="1"/>
</dbReference>
<dbReference type="STRING" id="1302690.BUE76_07270"/>
<feature type="transmembrane region" description="Helical" evidence="7">
    <location>
        <begin position="26"/>
        <end position="46"/>
    </location>
</feature>
<evidence type="ECO:0000256" key="7">
    <source>
        <dbReference type="SAM" id="Phobius"/>
    </source>
</evidence>